<comment type="caution">
    <text evidence="1">The sequence shown here is derived from an EMBL/GenBank/DDBJ whole genome shotgun (WGS) entry which is preliminary data.</text>
</comment>
<keyword evidence="2" id="KW-1185">Reference proteome</keyword>
<name>A0A2A9FA94_9PSEU</name>
<reference evidence="1 2" key="1">
    <citation type="submission" date="2017-10" db="EMBL/GenBank/DDBJ databases">
        <title>Sequencing the genomes of 1000 actinobacteria strains.</title>
        <authorList>
            <person name="Klenk H.-P."/>
        </authorList>
    </citation>
    <scope>NUCLEOTIDE SEQUENCE [LARGE SCALE GENOMIC DNA]</scope>
    <source>
        <strain evidence="1 2">DSM 46092</strain>
    </source>
</reference>
<protein>
    <submittedName>
        <fullName evidence="1">Uncharacterized protein</fullName>
    </submittedName>
</protein>
<sequence>MGTRVVGRQPQRYRAPGTTDLTWRVHTDRMHGRLRTAHLYLKRYLADPLVWWLVPWGSVDTLYPVRHERGDLDLAGFVDAYWCPACSGQVQQ</sequence>
<gene>
    <name evidence="1" type="ORF">ATK36_3162</name>
</gene>
<accession>A0A2A9FA94</accession>
<evidence type="ECO:0000313" key="2">
    <source>
        <dbReference type="Proteomes" id="UP000243542"/>
    </source>
</evidence>
<evidence type="ECO:0000313" key="1">
    <source>
        <dbReference type="EMBL" id="PFG48088.1"/>
    </source>
</evidence>
<dbReference type="Proteomes" id="UP000243542">
    <property type="component" value="Unassembled WGS sequence"/>
</dbReference>
<dbReference type="EMBL" id="PDJK01000002">
    <property type="protein sequence ID" value="PFG48088.1"/>
    <property type="molecule type" value="Genomic_DNA"/>
</dbReference>
<proteinExistence type="predicted"/>
<organism evidence="1 2">
    <name type="scientific">Amycolatopsis sulphurea</name>
    <dbReference type="NCBI Taxonomy" id="76022"/>
    <lineage>
        <taxon>Bacteria</taxon>
        <taxon>Bacillati</taxon>
        <taxon>Actinomycetota</taxon>
        <taxon>Actinomycetes</taxon>
        <taxon>Pseudonocardiales</taxon>
        <taxon>Pseudonocardiaceae</taxon>
        <taxon>Amycolatopsis</taxon>
    </lineage>
</organism>
<dbReference type="RefSeq" id="WP_141544447.1">
    <property type="nucleotide sequence ID" value="NZ_JBIAKZ010000002.1"/>
</dbReference>
<dbReference type="AlphaFoldDB" id="A0A2A9FA94"/>